<dbReference type="Gene3D" id="1.10.1220.10">
    <property type="entry name" value="Met repressor-like"/>
    <property type="match status" value="1"/>
</dbReference>
<dbReference type="GO" id="GO:0044010">
    <property type="term" value="P:single-species biofilm formation"/>
    <property type="evidence" value="ECO:0007669"/>
    <property type="project" value="InterPro"/>
</dbReference>
<sequence>MALDATVRARIDEDLKEDVEKILSEIGLSTSQAITMFMKSIKRERGIPFELKIPNEETLESMREIDNGVAEKVTLEQLKSEAKQCLN</sequence>
<evidence type="ECO:0000256" key="2">
    <source>
        <dbReference type="ARBA" id="ARBA00022649"/>
    </source>
</evidence>
<proteinExistence type="inferred from homology"/>
<dbReference type="InterPro" id="IPR013321">
    <property type="entry name" value="Arc_rbn_hlx_hlx"/>
</dbReference>
<keyword evidence="2" id="KW-1277">Toxin-antitoxin system</keyword>
<dbReference type="GO" id="GO:0015643">
    <property type="term" value="F:toxic substance binding"/>
    <property type="evidence" value="ECO:0007669"/>
    <property type="project" value="InterPro"/>
</dbReference>
<dbReference type="PANTHER" id="PTHR38781:SF1">
    <property type="entry name" value="ANTITOXIN DINJ-RELATED"/>
    <property type="match status" value="1"/>
</dbReference>
<dbReference type="InterPro" id="IPR026262">
    <property type="entry name" value="DinJ"/>
</dbReference>
<dbReference type="AlphaFoldDB" id="A0A6S6SB00"/>
<protein>
    <submittedName>
        <fullName evidence="3">DNA-damage-inducible protein J</fullName>
    </submittedName>
</protein>
<dbReference type="InterPro" id="IPR007337">
    <property type="entry name" value="RelB/DinJ"/>
</dbReference>
<reference evidence="3" key="1">
    <citation type="submission" date="2020-01" db="EMBL/GenBank/DDBJ databases">
        <authorList>
            <person name="Meier V. D."/>
            <person name="Meier V D."/>
        </authorList>
    </citation>
    <scope>NUCLEOTIDE SEQUENCE</scope>
    <source>
        <strain evidence="3">HLG_WM_MAG_01</strain>
    </source>
</reference>
<dbReference type="GO" id="GO:0006355">
    <property type="term" value="P:regulation of DNA-templated transcription"/>
    <property type="evidence" value="ECO:0007669"/>
    <property type="project" value="InterPro"/>
</dbReference>
<dbReference type="GO" id="GO:0006351">
    <property type="term" value="P:DNA-templated transcription"/>
    <property type="evidence" value="ECO:0007669"/>
    <property type="project" value="TreeGrafter"/>
</dbReference>
<dbReference type="PIRSF" id="PIRSF003108">
    <property type="entry name" value="DinJ"/>
    <property type="match status" value="1"/>
</dbReference>
<evidence type="ECO:0000256" key="1">
    <source>
        <dbReference type="ARBA" id="ARBA00010562"/>
    </source>
</evidence>
<gene>
    <name evidence="3" type="ORF">HELGO_WM3011</name>
</gene>
<dbReference type="GO" id="GO:0000987">
    <property type="term" value="F:cis-regulatory region sequence-specific DNA binding"/>
    <property type="evidence" value="ECO:0007669"/>
    <property type="project" value="InterPro"/>
</dbReference>
<organism evidence="3">
    <name type="scientific">uncultured Sulfurovum sp</name>
    <dbReference type="NCBI Taxonomy" id="269237"/>
    <lineage>
        <taxon>Bacteria</taxon>
        <taxon>Pseudomonadati</taxon>
        <taxon>Campylobacterota</taxon>
        <taxon>Epsilonproteobacteria</taxon>
        <taxon>Campylobacterales</taxon>
        <taxon>Sulfurovaceae</taxon>
        <taxon>Sulfurovum</taxon>
        <taxon>environmental samples</taxon>
    </lineage>
</organism>
<comment type="similarity">
    <text evidence="1">Belongs to the RelB/DinJ antitoxin family.</text>
</comment>
<name>A0A6S6SB00_9BACT</name>
<dbReference type="PANTHER" id="PTHR38781">
    <property type="entry name" value="ANTITOXIN DINJ-RELATED"/>
    <property type="match status" value="1"/>
</dbReference>
<evidence type="ECO:0000313" key="3">
    <source>
        <dbReference type="EMBL" id="CAA6805543.1"/>
    </source>
</evidence>
<dbReference type="EMBL" id="CACVAS010000036">
    <property type="protein sequence ID" value="CAA6805543.1"/>
    <property type="molecule type" value="Genomic_DNA"/>
</dbReference>
<accession>A0A6S6SB00</accession>
<dbReference type="NCBIfam" id="TIGR02384">
    <property type="entry name" value="RelB_DinJ"/>
    <property type="match status" value="1"/>
</dbReference>
<dbReference type="Pfam" id="PF04221">
    <property type="entry name" value="RelB"/>
    <property type="match status" value="1"/>
</dbReference>